<feature type="transmembrane region" description="Helical" evidence="1">
    <location>
        <begin position="12"/>
        <end position="31"/>
    </location>
</feature>
<organism evidence="2 3">
    <name type="scientific">Limosilactobacillus oris DSM 4864</name>
    <dbReference type="NCBI Taxonomy" id="1423779"/>
    <lineage>
        <taxon>Bacteria</taxon>
        <taxon>Bacillati</taxon>
        <taxon>Bacillota</taxon>
        <taxon>Bacilli</taxon>
        <taxon>Lactobacillales</taxon>
        <taxon>Lactobacillaceae</taxon>
        <taxon>Limosilactobacillus</taxon>
    </lineage>
</organism>
<accession>A0A0R1WM56</accession>
<dbReference type="Proteomes" id="UP000050973">
    <property type="component" value="Unassembled WGS sequence"/>
</dbReference>
<keyword evidence="1" id="KW-1133">Transmembrane helix</keyword>
<dbReference type="PATRIC" id="fig|1423779.3.peg.1601"/>
<feature type="transmembrane region" description="Helical" evidence="1">
    <location>
        <begin position="38"/>
        <end position="57"/>
    </location>
</feature>
<comment type="caution">
    <text evidence="2">The sequence shown here is derived from an EMBL/GenBank/DDBJ whole genome shotgun (WGS) entry which is preliminary data.</text>
</comment>
<gene>
    <name evidence="2" type="ORF">FC49_GL001545</name>
</gene>
<name>A0A0R1WM56_9LACO</name>
<dbReference type="AlphaFoldDB" id="A0A0R1WM56"/>
<keyword evidence="1" id="KW-0812">Transmembrane</keyword>
<protein>
    <submittedName>
        <fullName evidence="2">Uncharacterized protein</fullName>
    </submittedName>
</protein>
<evidence type="ECO:0000313" key="3">
    <source>
        <dbReference type="Proteomes" id="UP000050973"/>
    </source>
</evidence>
<sequence length="233" mass="27158">MFNWVIIMKNNTTFKIIILVIGILGYLFIGVKNMSPKVTVTFISCWTIFILAALFVLSPEIKELVFKKDRLELKRYKQKVDKALVEYGEFKNTIYPLLEVVMTSIIFNGYLSVSSRSANLVDFLKRIENLPLDIDADPQMQKLITAVKVKTIDAYAAELISIRQSNNLDTNIDNCISVKYPRFDDKHYLNVDDVIVDFEKLKESGEDFSDDFEKRRYLNVIKQMKEFYTQNNF</sequence>
<evidence type="ECO:0000313" key="2">
    <source>
        <dbReference type="EMBL" id="KRM16131.1"/>
    </source>
</evidence>
<dbReference type="EMBL" id="AZGE01000005">
    <property type="protein sequence ID" value="KRM16131.1"/>
    <property type="molecule type" value="Genomic_DNA"/>
</dbReference>
<keyword evidence="1" id="KW-0472">Membrane</keyword>
<evidence type="ECO:0000256" key="1">
    <source>
        <dbReference type="SAM" id="Phobius"/>
    </source>
</evidence>
<proteinExistence type="predicted"/>
<reference evidence="2 3" key="1">
    <citation type="journal article" date="2015" name="Genome Announc.">
        <title>Expanding the biotechnology potential of lactobacilli through comparative genomics of 213 strains and associated genera.</title>
        <authorList>
            <person name="Sun Z."/>
            <person name="Harris H.M."/>
            <person name="McCann A."/>
            <person name="Guo C."/>
            <person name="Argimon S."/>
            <person name="Zhang W."/>
            <person name="Yang X."/>
            <person name="Jeffery I.B."/>
            <person name="Cooney J.C."/>
            <person name="Kagawa T.F."/>
            <person name="Liu W."/>
            <person name="Song Y."/>
            <person name="Salvetti E."/>
            <person name="Wrobel A."/>
            <person name="Rasinkangas P."/>
            <person name="Parkhill J."/>
            <person name="Rea M.C."/>
            <person name="O'Sullivan O."/>
            <person name="Ritari J."/>
            <person name="Douillard F.P."/>
            <person name="Paul Ross R."/>
            <person name="Yang R."/>
            <person name="Briner A.E."/>
            <person name="Felis G.E."/>
            <person name="de Vos W.M."/>
            <person name="Barrangou R."/>
            <person name="Klaenhammer T.R."/>
            <person name="Caufield P.W."/>
            <person name="Cui Y."/>
            <person name="Zhang H."/>
            <person name="O'Toole P.W."/>
        </authorList>
    </citation>
    <scope>NUCLEOTIDE SEQUENCE [LARGE SCALE GENOMIC DNA]</scope>
    <source>
        <strain evidence="2 3">DSM 4864</strain>
    </source>
</reference>